<evidence type="ECO:0000259" key="2">
    <source>
        <dbReference type="SMART" id="SM00245"/>
    </source>
</evidence>
<dbReference type="GO" id="GO:0004175">
    <property type="term" value="F:endopeptidase activity"/>
    <property type="evidence" value="ECO:0007669"/>
    <property type="project" value="TreeGrafter"/>
</dbReference>
<dbReference type="InterPro" id="IPR005151">
    <property type="entry name" value="Tail-specific_protease"/>
</dbReference>
<dbReference type="EMBL" id="PYGD01000001">
    <property type="protein sequence ID" value="PSK95249.1"/>
    <property type="molecule type" value="Genomic_DNA"/>
</dbReference>
<dbReference type="GO" id="GO:0008236">
    <property type="term" value="F:serine-type peptidase activity"/>
    <property type="evidence" value="ECO:0007669"/>
    <property type="project" value="InterPro"/>
</dbReference>
<evidence type="ECO:0000256" key="1">
    <source>
        <dbReference type="SAM" id="SignalP"/>
    </source>
</evidence>
<reference evidence="3 4" key="1">
    <citation type="submission" date="2018-03" db="EMBL/GenBank/DDBJ databases">
        <title>Genomic Encyclopedia of Type Strains, Phase III (KMG-III): the genomes of soil and plant-associated and newly described type strains.</title>
        <authorList>
            <person name="Whitman W."/>
        </authorList>
    </citation>
    <scope>NUCLEOTIDE SEQUENCE [LARGE SCALE GENOMIC DNA]</scope>
    <source>
        <strain evidence="3 4">CGMCC 1.12700</strain>
    </source>
</reference>
<dbReference type="InterPro" id="IPR029045">
    <property type="entry name" value="ClpP/crotonase-like_dom_sf"/>
</dbReference>
<protein>
    <submittedName>
        <fullName evidence="3">Peptidase S41-like protein</fullName>
    </submittedName>
</protein>
<dbReference type="GO" id="GO:0006508">
    <property type="term" value="P:proteolysis"/>
    <property type="evidence" value="ECO:0007669"/>
    <property type="project" value="InterPro"/>
</dbReference>
<gene>
    <name evidence="3" type="ORF">B0I18_1011415</name>
</gene>
<feature type="chain" id="PRO_5015194358" evidence="1">
    <location>
        <begin position="21"/>
        <end position="464"/>
    </location>
</feature>
<dbReference type="AlphaFoldDB" id="A0A2P8DDI2"/>
<evidence type="ECO:0000313" key="4">
    <source>
        <dbReference type="Proteomes" id="UP000240572"/>
    </source>
</evidence>
<dbReference type="Proteomes" id="UP000240572">
    <property type="component" value="Unassembled WGS sequence"/>
</dbReference>
<dbReference type="GO" id="GO:0007165">
    <property type="term" value="P:signal transduction"/>
    <property type="evidence" value="ECO:0007669"/>
    <property type="project" value="TreeGrafter"/>
</dbReference>
<dbReference type="PANTHER" id="PTHR32060:SF30">
    <property type="entry name" value="CARBOXY-TERMINAL PROCESSING PROTEASE CTPA"/>
    <property type="match status" value="1"/>
</dbReference>
<dbReference type="Pfam" id="PF03572">
    <property type="entry name" value="Peptidase_S41"/>
    <property type="match status" value="1"/>
</dbReference>
<proteinExistence type="predicted"/>
<dbReference type="Gene3D" id="3.90.226.10">
    <property type="entry name" value="2-enoyl-CoA Hydratase, Chain A, domain 1"/>
    <property type="match status" value="1"/>
</dbReference>
<dbReference type="CDD" id="cd06567">
    <property type="entry name" value="Peptidase_S41"/>
    <property type="match status" value="1"/>
</dbReference>
<keyword evidence="1" id="KW-0732">Signal</keyword>
<sequence>MKKILFLLLCLLALTEQGCAGPRIEDARISGPWLLTITTPDAGALRVVMDFEVVRNDKDTCRFTAWSQKDMDKKILGKWKAMAARSFGGNFEGGSLMRIVAGKLFGMDSLTAILVSPFGNKYLDGRLVNGKIECVLSDGARQVNGSLTGIKGAPALPLRNYQRICDSLIAITERKLYDPVLLQGSAWLDFKTSLQKIAGFTGDDAALVMGFFYFARTLPFSHFYLLPATDRPVAATGESGGNVTLQTLSPSAALLRIRSFGGTSSEMDSIFHIVSAANYPLLLVDLRDNPGGAIDAGMAFAGHLISDTLYGGVFLTRRYFATHKAIPAPEAYRQYPLFSAANHKLLLQGISDYEALGLVAYPRPPVFRGKVVILVNANTASTCEPLIYALRQSGRAILAGTKSAGAMLNGETFDVGEGFTFTLPTATYYTADGQKIDQQGVMPDFNTGSSDALDFAMHKWINGQ</sequence>
<evidence type="ECO:0000313" key="3">
    <source>
        <dbReference type="EMBL" id="PSK95249.1"/>
    </source>
</evidence>
<name>A0A2P8DDI2_9BACT</name>
<keyword evidence="4" id="KW-1185">Reference proteome</keyword>
<dbReference type="PANTHER" id="PTHR32060">
    <property type="entry name" value="TAIL-SPECIFIC PROTEASE"/>
    <property type="match status" value="1"/>
</dbReference>
<feature type="signal peptide" evidence="1">
    <location>
        <begin position="1"/>
        <end position="20"/>
    </location>
</feature>
<comment type="caution">
    <text evidence="3">The sequence shown here is derived from an EMBL/GenBank/DDBJ whole genome shotgun (WGS) entry which is preliminary data.</text>
</comment>
<feature type="domain" description="Tail specific protease" evidence="2">
    <location>
        <begin position="217"/>
        <end position="448"/>
    </location>
</feature>
<dbReference type="SUPFAM" id="SSF52096">
    <property type="entry name" value="ClpP/crotonase"/>
    <property type="match status" value="1"/>
</dbReference>
<dbReference type="GO" id="GO:0030288">
    <property type="term" value="C:outer membrane-bounded periplasmic space"/>
    <property type="evidence" value="ECO:0007669"/>
    <property type="project" value="TreeGrafter"/>
</dbReference>
<dbReference type="RefSeq" id="WP_181358360.1">
    <property type="nucleotide sequence ID" value="NZ_PYGD01000001.1"/>
</dbReference>
<organism evidence="3 4">
    <name type="scientific">Taibaiella chishuiensis</name>
    <dbReference type="NCBI Taxonomy" id="1434707"/>
    <lineage>
        <taxon>Bacteria</taxon>
        <taxon>Pseudomonadati</taxon>
        <taxon>Bacteroidota</taxon>
        <taxon>Chitinophagia</taxon>
        <taxon>Chitinophagales</taxon>
        <taxon>Chitinophagaceae</taxon>
        <taxon>Taibaiella</taxon>
    </lineage>
</organism>
<dbReference type="SMART" id="SM00245">
    <property type="entry name" value="TSPc"/>
    <property type="match status" value="1"/>
</dbReference>
<accession>A0A2P8DDI2</accession>